<evidence type="ECO:0000313" key="2">
    <source>
        <dbReference type="Proteomes" id="UP001386955"/>
    </source>
</evidence>
<comment type="caution">
    <text evidence="1">The sequence shown here is derived from an EMBL/GenBank/DDBJ whole genome shotgun (WGS) entry which is preliminary data.</text>
</comment>
<evidence type="ECO:0000313" key="1">
    <source>
        <dbReference type="EMBL" id="KAK7396635.1"/>
    </source>
</evidence>
<proteinExistence type="predicted"/>
<accession>A0AAN9SI72</accession>
<organism evidence="1 2">
    <name type="scientific">Psophocarpus tetragonolobus</name>
    <name type="common">Winged bean</name>
    <name type="synonym">Dolichos tetragonolobus</name>
    <dbReference type="NCBI Taxonomy" id="3891"/>
    <lineage>
        <taxon>Eukaryota</taxon>
        <taxon>Viridiplantae</taxon>
        <taxon>Streptophyta</taxon>
        <taxon>Embryophyta</taxon>
        <taxon>Tracheophyta</taxon>
        <taxon>Spermatophyta</taxon>
        <taxon>Magnoliopsida</taxon>
        <taxon>eudicotyledons</taxon>
        <taxon>Gunneridae</taxon>
        <taxon>Pentapetalae</taxon>
        <taxon>rosids</taxon>
        <taxon>fabids</taxon>
        <taxon>Fabales</taxon>
        <taxon>Fabaceae</taxon>
        <taxon>Papilionoideae</taxon>
        <taxon>50 kb inversion clade</taxon>
        <taxon>NPAAA clade</taxon>
        <taxon>indigoferoid/millettioid clade</taxon>
        <taxon>Phaseoleae</taxon>
        <taxon>Psophocarpus</taxon>
    </lineage>
</organism>
<protein>
    <submittedName>
        <fullName evidence="1">Uncharacterized protein</fullName>
    </submittedName>
</protein>
<dbReference type="EMBL" id="JAYMYS010000004">
    <property type="protein sequence ID" value="KAK7396635.1"/>
    <property type="molecule type" value="Genomic_DNA"/>
</dbReference>
<keyword evidence="2" id="KW-1185">Reference proteome</keyword>
<dbReference type="Proteomes" id="UP001386955">
    <property type="component" value="Unassembled WGS sequence"/>
</dbReference>
<reference evidence="1 2" key="1">
    <citation type="submission" date="2024-01" db="EMBL/GenBank/DDBJ databases">
        <title>The genomes of 5 underutilized Papilionoideae crops provide insights into root nodulation and disease resistanc.</title>
        <authorList>
            <person name="Jiang F."/>
        </authorList>
    </citation>
    <scope>NUCLEOTIDE SEQUENCE [LARGE SCALE GENOMIC DNA]</scope>
    <source>
        <strain evidence="1">DUOXIRENSHENG_FW03</strain>
        <tissue evidence="1">Leaves</tissue>
    </source>
</reference>
<name>A0AAN9SI72_PSOTE</name>
<dbReference type="AlphaFoldDB" id="A0AAN9SI72"/>
<sequence length="107" mass="12065">MYLHGYKRGNHVPLGTSQSVGCFTFFVEITMWKTGMSCGPEIIASFMNRSRRKRRKGSGGGFKFRDRDKIATPCLGVCAENLLPFVSFWQVLVEFQPHKQPSTVTSS</sequence>
<gene>
    <name evidence="1" type="ORF">VNO78_17777</name>
</gene>